<dbReference type="PANTHER" id="PTHR35006:SF1">
    <property type="entry name" value="BLL2941 PROTEIN"/>
    <property type="match status" value="1"/>
</dbReference>
<feature type="domain" description="Glyoxalase/fosfomycin resistance/dioxygenase" evidence="1">
    <location>
        <begin position="6"/>
        <end position="121"/>
    </location>
</feature>
<dbReference type="InterPro" id="IPR004360">
    <property type="entry name" value="Glyas_Fos-R_dOase_dom"/>
</dbReference>
<evidence type="ECO:0000259" key="1">
    <source>
        <dbReference type="Pfam" id="PF00903"/>
    </source>
</evidence>
<sequence length="136" mass="14916">MRLYATYGTNDLSRAIKFYNAIFSVLELPRLPGWTKDRAGWGTEPDDGTGFWICTPFDGNPANGGNGTMIAFPTQSAATVRKFYAAGLAHGGTDAGAPGTRDYYAPDFYVTYLRDPDGNKLSCFHYHYDPARDPGD</sequence>
<dbReference type="PANTHER" id="PTHR35006">
    <property type="entry name" value="GLYOXALASE FAMILY PROTEIN (AFU_ORTHOLOGUE AFUA_5G14830)"/>
    <property type="match status" value="1"/>
</dbReference>
<reference evidence="3" key="1">
    <citation type="submission" date="2015-09" db="EMBL/GenBank/DDBJ databases">
        <authorList>
            <person name="Rodrigo-Torres L."/>
            <person name="Arahal D.R."/>
        </authorList>
    </citation>
    <scope>NUCLEOTIDE SEQUENCE [LARGE SCALE GENOMIC DNA]</scope>
    <source>
        <strain evidence="3">CECT 4293</strain>
    </source>
</reference>
<keyword evidence="3" id="KW-1185">Reference proteome</keyword>
<gene>
    <name evidence="2" type="ORF">RUM4293_04584</name>
</gene>
<dbReference type="RefSeq" id="WP_058275554.1">
    <property type="nucleotide sequence ID" value="NZ_CYPS01000067.1"/>
</dbReference>
<protein>
    <submittedName>
        <fullName evidence="2">Glyoxalase-like domain protein</fullName>
    </submittedName>
</protein>
<name>A0A0P1EV81_9RHOB</name>
<dbReference type="Gene3D" id="3.10.180.10">
    <property type="entry name" value="2,3-Dihydroxybiphenyl 1,2-Dioxygenase, domain 1"/>
    <property type="match status" value="1"/>
</dbReference>
<dbReference type="EMBL" id="CYPS01000067">
    <property type="protein sequence ID" value="CUH45667.1"/>
    <property type="molecule type" value="Genomic_DNA"/>
</dbReference>
<accession>A0A0P1EV81</accession>
<dbReference type="CDD" id="cd07262">
    <property type="entry name" value="VOC_like"/>
    <property type="match status" value="1"/>
</dbReference>
<dbReference type="Proteomes" id="UP000050786">
    <property type="component" value="Unassembled WGS sequence"/>
</dbReference>
<evidence type="ECO:0000313" key="3">
    <source>
        <dbReference type="Proteomes" id="UP000050786"/>
    </source>
</evidence>
<proteinExistence type="predicted"/>
<dbReference type="SUPFAM" id="SSF54593">
    <property type="entry name" value="Glyoxalase/Bleomycin resistance protein/Dihydroxybiphenyl dioxygenase"/>
    <property type="match status" value="1"/>
</dbReference>
<evidence type="ECO:0000313" key="2">
    <source>
        <dbReference type="EMBL" id="CUH45667.1"/>
    </source>
</evidence>
<dbReference type="Pfam" id="PF00903">
    <property type="entry name" value="Glyoxalase"/>
    <property type="match status" value="1"/>
</dbReference>
<dbReference type="InterPro" id="IPR029068">
    <property type="entry name" value="Glyas_Bleomycin-R_OHBP_Dase"/>
</dbReference>
<organism evidence="2 3">
    <name type="scientific">Ruegeria atlantica</name>
    <dbReference type="NCBI Taxonomy" id="81569"/>
    <lineage>
        <taxon>Bacteria</taxon>
        <taxon>Pseudomonadati</taxon>
        <taxon>Pseudomonadota</taxon>
        <taxon>Alphaproteobacteria</taxon>
        <taxon>Rhodobacterales</taxon>
        <taxon>Roseobacteraceae</taxon>
        <taxon>Ruegeria</taxon>
    </lineage>
</organism>
<dbReference type="AlphaFoldDB" id="A0A0P1EV81"/>